<evidence type="ECO:0000313" key="1">
    <source>
        <dbReference type="EMBL" id="QES24161.1"/>
    </source>
</evidence>
<dbReference type="Proteomes" id="UP000324106">
    <property type="component" value="Chromosome"/>
</dbReference>
<dbReference type="OrthoDB" id="4336626at2"/>
<gene>
    <name evidence="1" type="ORF">DEJ46_37850</name>
</gene>
<evidence type="ECO:0000313" key="2">
    <source>
        <dbReference type="Proteomes" id="UP000324106"/>
    </source>
</evidence>
<protein>
    <submittedName>
        <fullName evidence="1">Uncharacterized protein</fullName>
    </submittedName>
</protein>
<accession>A0A5P2B4T3</accession>
<organism evidence="1 2">
    <name type="scientific">Streptomyces venezuelae</name>
    <dbReference type="NCBI Taxonomy" id="54571"/>
    <lineage>
        <taxon>Bacteria</taxon>
        <taxon>Bacillati</taxon>
        <taxon>Actinomycetota</taxon>
        <taxon>Actinomycetes</taxon>
        <taxon>Kitasatosporales</taxon>
        <taxon>Streptomycetaceae</taxon>
        <taxon>Streptomyces</taxon>
    </lineage>
</organism>
<name>A0A5P2B4T3_STRVZ</name>
<dbReference type="EMBL" id="CP029194">
    <property type="protein sequence ID" value="QES24161.1"/>
    <property type="molecule type" value="Genomic_DNA"/>
</dbReference>
<reference evidence="1 2" key="1">
    <citation type="submission" date="2018-05" db="EMBL/GenBank/DDBJ databases">
        <title>Streptomyces venezuelae.</title>
        <authorList>
            <person name="Kim W."/>
            <person name="Lee N."/>
            <person name="Cho B.-K."/>
        </authorList>
    </citation>
    <scope>NUCLEOTIDE SEQUENCE [LARGE SCALE GENOMIC DNA]</scope>
    <source>
        <strain evidence="1 2">ATCC 15068</strain>
    </source>
</reference>
<dbReference type="RefSeq" id="WP_150273647.1">
    <property type="nucleotide sequence ID" value="NZ_CP029194.1"/>
</dbReference>
<dbReference type="AlphaFoldDB" id="A0A5P2B4T3"/>
<sequence>MLLEVDRVNEPIDDLVDELRRYTERYELLASKADAAKVKATWGAAVRDLRLWSRIYSASQTARQGFMGVACLTRQAAACTVGMRHRGSAAPICRLVPRPWGVDDPDFQERLARWFSTWW</sequence>
<proteinExistence type="predicted"/>